<dbReference type="PROSITE" id="PS50236">
    <property type="entry name" value="CHCR"/>
    <property type="match status" value="1"/>
</dbReference>
<dbReference type="GO" id="GO:0030674">
    <property type="term" value="F:protein-macromolecule adaptor activity"/>
    <property type="evidence" value="ECO:0007669"/>
    <property type="project" value="TreeGrafter"/>
</dbReference>
<dbReference type="GO" id="GO:0006904">
    <property type="term" value="P:vesicle docking involved in exocytosis"/>
    <property type="evidence" value="ECO:0007669"/>
    <property type="project" value="TreeGrafter"/>
</dbReference>
<keyword evidence="3" id="KW-0862">Zinc</keyword>
<gene>
    <name evidence="6" type="ORF">BCV72DRAFT_59435</name>
</gene>
<proteinExistence type="predicted"/>
<dbReference type="VEuPathDB" id="FungiDB:BCV72DRAFT_59435"/>
<dbReference type="PANTHER" id="PTHR23323">
    <property type="entry name" value="VACUOLAR PROTEIN SORTING-ASSOCIATED PROTEIN"/>
    <property type="match status" value="1"/>
</dbReference>
<dbReference type="InterPro" id="IPR058919">
    <property type="entry name" value="Pep3/Vps18_RING_C"/>
</dbReference>
<feature type="domain" description="Pep3/Vps18 RING C-terminal" evidence="5">
    <location>
        <begin position="500"/>
        <end position="599"/>
    </location>
</feature>
<feature type="repeat" description="CHCR" evidence="4">
    <location>
        <begin position="267"/>
        <end position="425"/>
    </location>
</feature>
<dbReference type="GO" id="GO:0008270">
    <property type="term" value="F:zinc ion binding"/>
    <property type="evidence" value="ECO:0007669"/>
    <property type="project" value="UniProtKB-KW"/>
</dbReference>
<dbReference type="PANTHER" id="PTHR23323:SF26">
    <property type="entry name" value="VACUOLAR PROTEIN SORTING-ASSOCIATED PROTEIN 18 HOMOLOG"/>
    <property type="match status" value="1"/>
</dbReference>
<dbReference type="EMBL" id="KV922073">
    <property type="protein sequence ID" value="ORE02101.1"/>
    <property type="molecule type" value="Genomic_DNA"/>
</dbReference>
<evidence type="ECO:0000256" key="3">
    <source>
        <dbReference type="ARBA" id="ARBA00022833"/>
    </source>
</evidence>
<keyword evidence="1" id="KW-0479">Metal-binding</keyword>
<dbReference type="GO" id="GO:0007033">
    <property type="term" value="P:vacuole organization"/>
    <property type="evidence" value="ECO:0007669"/>
    <property type="project" value="TreeGrafter"/>
</dbReference>
<evidence type="ECO:0000256" key="1">
    <source>
        <dbReference type="ARBA" id="ARBA00022723"/>
    </source>
</evidence>
<dbReference type="GO" id="GO:0048284">
    <property type="term" value="P:organelle fusion"/>
    <property type="evidence" value="ECO:0007669"/>
    <property type="project" value="TreeGrafter"/>
</dbReference>
<evidence type="ECO:0000313" key="6">
    <source>
        <dbReference type="EMBL" id="ORE02101.1"/>
    </source>
</evidence>
<name>A0A1X0QQT5_RHIZD</name>
<dbReference type="InterPro" id="IPR000547">
    <property type="entry name" value="Clathrin_H-chain/VPS_repeat"/>
</dbReference>
<dbReference type="GO" id="GO:0030897">
    <property type="term" value="C:HOPS complex"/>
    <property type="evidence" value="ECO:0007669"/>
    <property type="project" value="TreeGrafter"/>
</dbReference>
<dbReference type="AlphaFoldDB" id="A0A1X0QQT5"/>
<sequence>MSLFDDFLESTASTSVETQPIPIPKSNRKISTIDEQELESQVWKSHLQQKNYEAALQSCKLPTQRAQVYAVRAQEEYEQKRYLQSAQYFAKSNVPFDQVVIKFIQKGEKDALRQFLIFRIERLDPSNRTQKTLIATWLVEMYLSKMDQLDDLIASAKGTHGSASRSYKYLKEEQQSIKDEFRSFIETFGTHLHASTTYKLISKHGRNSELLYYADYIGDAEKVLDNWIREKDWEKALNLLGQQDKLDLIYKYSTILIEHVPEKLVDLWIERPVLNSRYLIPALLRYNHSNTAKENQAIRYLSYVISELGNTDFIIHNLLLSLYAAQPSRDETPLLAFLKNEGRDMYYNLDHALRVCIQHGRTRSCLHIFGQMELYEEAVKLALEHNDLDLARTYADKPEDDDGLRKRLWTRIAKYVIENNQDIKHAMQLLKSCDLLKIEDILPYFPDHVLIDNFKKEICASLEEYNIGIEELKSEMDNATVCADHIRLDVKKLKKRFAVVEDEQSCSLCQFPLLTRQFYVFPCHHVFHADCLINRVTKYLPTREIRKLADIQEQLSREYKLARTGTEEDEDIFKRIEKLRYQLDNIVANQCVICGDILINSIHIPFISEEEAEYALGWVI</sequence>
<dbReference type="Proteomes" id="UP000242414">
    <property type="component" value="Unassembled WGS sequence"/>
</dbReference>
<dbReference type="SUPFAM" id="SSF57850">
    <property type="entry name" value="RING/U-box"/>
    <property type="match status" value="1"/>
</dbReference>
<protein>
    <recommendedName>
        <fullName evidence="5">Pep3/Vps18 RING C-terminal domain-containing protein</fullName>
    </recommendedName>
</protein>
<organism evidence="6">
    <name type="scientific">Rhizopus microsporus var. microsporus</name>
    <dbReference type="NCBI Taxonomy" id="86635"/>
    <lineage>
        <taxon>Eukaryota</taxon>
        <taxon>Fungi</taxon>
        <taxon>Fungi incertae sedis</taxon>
        <taxon>Mucoromycota</taxon>
        <taxon>Mucoromycotina</taxon>
        <taxon>Mucoromycetes</taxon>
        <taxon>Mucorales</taxon>
        <taxon>Mucorineae</taxon>
        <taxon>Rhizopodaceae</taxon>
        <taxon>Rhizopus</taxon>
    </lineage>
</organism>
<evidence type="ECO:0000259" key="5">
    <source>
        <dbReference type="Pfam" id="PF26148"/>
    </source>
</evidence>
<reference evidence="6" key="1">
    <citation type="journal article" date="2016" name="Proc. Natl. Acad. Sci. U.S.A.">
        <title>Lipid metabolic changes in an early divergent fungus govern the establishment of a mutualistic symbiosis with endobacteria.</title>
        <authorList>
            <person name="Lastovetsky O.A."/>
            <person name="Gaspar M.L."/>
            <person name="Mondo S.J."/>
            <person name="LaButti K.M."/>
            <person name="Sandor L."/>
            <person name="Grigoriev I.V."/>
            <person name="Henry S.A."/>
            <person name="Pawlowska T.E."/>
        </authorList>
    </citation>
    <scope>NUCLEOTIDE SEQUENCE [LARGE SCALE GENOMIC DNA]</scope>
    <source>
        <strain evidence="6">ATCC 52814</strain>
    </source>
</reference>
<dbReference type="OrthoDB" id="1845386at2759"/>
<keyword evidence="2" id="KW-0863">Zinc-finger</keyword>
<accession>A0A1X0QQT5</accession>
<dbReference type="Pfam" id="PF26148">
    <property type="entry name" value="VPS18_RING_C"/>
    <property type="match status" value="1"/>
</dbReference>
<dbReference type="GO" id="GO:0006886">
    <property type="term" value="P:intracellular protein transport"/>
    <property type="evidence" value="ECO:0007669"/>
    <property type="project" value="UniProtKB-UniRule"/>
</dbReference>
<dbReference type="CDD" id="cd16462">
    <property type="entry name" value="RING-H2_Pep3p-like"/>
    <property type="match status" value="1"/>
</dbReference>
<evidence type="ECO:0000256" key="2">
    <source>
        <dbReference type="ARBA" id="ARBA00022771"/>
    </source>
</evidence>
<evidence type="ECO:0000256" key="4">
    <source>
        <dbReference type="PROSITE-ProRule" id="PRU01006"/>
    </source>
</evidence>
<dbReference type="GO" id="GO:0005768">
    <property type="term" value="C:endosome"/>
    <property type="evidence" value="ECO:0007669"/>
    <property type="project" value="TreeGrafter"/>
</dbReference>
<dbReference type="GO" id="GO:0007032">
    <property type="term" value="P:endosome organization"/>
    <property type="evidence" value="ECO:0007669"/>
    <property type="project" value="TreeGrafter"/>
</dbReference>